<name>A0A6M3LLV0_9ZZZZ</name>
<organism evidence="1">
    <name type="scientific">viral metagenome</name>
    <dbReference type="NCBI Taxonomy" id="1070528"/>
    <lineage>
        <taxon>unclassified sequences</taxon>
        <taxon>metagenomes</taxon>
        <taxon>organismal metagenomes</taxon>
    </lineage>
</organism>
<dbReference type="EMBL" id="MT143354">
    <property type="protein sequence ID" value="QJA95900.1"/>
    <property type="molecule type" value="Genomic_DNA"/>
</dbReference>
<sequence>MNKGSSRLYKHLSCPKCNQKLFLIIDMETEVTRVAMMEAEYLPRGGDNDYVPIRDDKRDEWPHAIPMPG</sequence>
<evidence type="ECO:0000313" key="1">
    <source>
        <dbReference type="EMBL" id="QJA95900.1"/>
    </source>
</evidence>
<proteinExistence type="predicted"/>
<accession>A0A6M3LLV0</accession>
<gene>
    <name evidence="1" type="ORF">MM415B05093_0002</name>
</gene>
<reference evidence="1" key="1">
    <citation type="submission" date="2020-03" db="EMBL/GenBank/DDBJ databases">
        <title>The deep terrestrial virosphere.</title>
        <authorList>
            <person name="Holmfeldt K."/>
            <person name="Nilsson E."/>
            <person name="Simone D."/>
            <person name="Lopez-Fernandez M."/>
            <person name="Wu X."/>
            <person name="de Brujin I."/>
            <person name="Lundin D."/>
            <person name="Andersson A."/>
            <person name="Bertilsson S."/>
            <person name="Dopson M."/>
        </authorList>
    </citation>
    <scope>NUCLEOTIDE SEQUENCE</scope>
    <source>
        <strain evidence="1">MM415B05093</strain>
    </source>
</reference>
<protein>
    <submittedName>
        <fullName evidence="1">Uncharacterized protein</fullName>
    </submittedName>
</protein>
<dbReference type="AlphaFoldDB" id="A0A6M3LLV0"/>